<evidence type="ECO:0000313" key="2">
    <source>
        <dbReference type="Proteomes" id="UP000054538"/>
    </source>
</evidence>
<dbReference type="HOGENOM" id="CLU_2306957_0_0_1"/>
<dbReference type="InParanoid" id="A0A0D0CPP7"/>
<accession>A0A0D0CPP7</accession>
<proteinExistence type="predicted"/>
<evidence type="ECO:0000313" key="1">
    <source>
        <dbReference type="EMBL" id="KIK77293.1"/>
    </source>
</evidence>
<gene>
    <name evidence="1" type="ORF">PAXRUDRAFT_167346</name>
</gene>
<reference evidence="1 2" key="1">
    <citation type="submission" date="2014-04" db="EMBL/GenBank/DDBJ databases">
        <authorList>
            <consortium name="DOE Joint Genome Institute"/>
            <person name="Kuo A."/>
            <person name="Kohler A."/>
            <person name="Jargeat P."/>
            <person name="Nagy L.G."/>
            <person name="Floudas D."/>
            <person name="Copeland A."/>
            <person name="Barry K.W."/>
            <person name="Cichocki N."/>
            <person name="Veneault-Fourrey C."/>
            <person name="LaButti K."/>
            <person name="Lindquist E.A."/>
            <person name="Lipzen A."/>
            <person name="Lundell T."/>
            <person name="Morin E."/>
            <person name="Murat C."/>
            <person name="Sun H."/>
            <person name="Tunlid A."/>
            <person name="Henrissat B."/>
            <person name="Grigoriev I.V."/>
            <person name="Hibbett D.S."/>
            <person name="Martin F."/>
            <person name="Nordberg H.P."/>
            <person name="Cantor M.N."/>
            <person name="Hua S.X."/>
        </authorList>
    </citation>
    <scope>NUCLEOTIDE SEQUENCE [LARGE SCALE GENOMIC DNA]</scope>
    <source>
        <strain evidence="1 2">Ve08.2h10</strain>
    </source>
</reference>
<name>A0A0D0CPP7_9AGAM</name>
<dbReference type="Proteomes" id="UP000054538">
    <property type="component" value="Unassembled WGS sequence"/>
</dbReference>
<reference evidence="2" key="2">
    <citation type="submission" date="2015-01" db="EMBL/GenBank/DDBJ databases">
        <title>Evolutionary Origins and Diversification of the Mycorrhizal Mutualists.</title>
        <authorList>
            <consortium name="DOE Joint Genome Institute"/>
            <consortium name="Mycorrhizal Genomics Consortium"/>
            <person name="Kohler A."/>
            <person name="Kuo A."/>
            <person name="Nagy L.G."/>
            <person name="Floudas D."/>
            <person name="Copeland A."/>
            <person name="Barry K.W."/>
            <person name="Cichocki N."/>
            <person name="Veneault-Fourrey C."/>
            <person name="LaButti K."/>
            <person name="Lindquist E.A."/>
            <person name="Lipzen A."/>
            <person name="Lundell T."/>
            <person name="Morin E."/>
            <person name="Murat C."/>
            <person name="Riley R."/>
            <person name="Ohm R."/>
            <person name="Sun H."/>
            <person name="Tunlid A."/>
            <person name="Henrissat B."/>
            <person name="Grigoriev I.V."/>
            <person name="Hibbett D.S."/>
            <person name="Martin F."/>
        </authorList>
    </citation>
    <scope>NUCLEOTIDE SEQUENCE [LARGE SCALE GENOMIC DNA]</scope>
    <source>
        <strain evidence="2">Ve08.2h10</strain>
    </source>
</reference>
<sequence length="100" mass="10513">MDAEGDSSTVNTAVEKLAQVAITCTGLKIHIPACQPAAQLVTIEDEVLKLISELKGHNCIFGEPLALNQFLEPSDEEEIGGGSLEFEGPGGDETIVTVMS</sequence>
<dbReference type="EMBL" id="KN827060">
    <property type="protein sequence ID" value="KIK77293.1"/>
    <property type="molecule type" value="Genomic_DNA"/>
</dbReference>
<keyword evidence="2" id="KW-1185">Reference proteome</keyword>
<organism evidence="1 2">
    <name type="scientific">Paxillus rubicundulus Ve08.2h10</name>
    <dbReference type="NCBI Taxonomy" id="930991"/>
    <lineage>
        <taxon>Eukaryota</taxon>
        <taxon>Fungi</taxon>
        <taxon>Dikarya</taxon>
        <taxon>Basidiomycota</taxon>
        <taxon>Agaricomycotina</taxon>
        <taxon>Agaricomycetes</taxon>
        <taxon>Agaricomycetidae</taxon>
        <taxon>Boletales</taxon>
        <taxon>Paxilineae</taxon>
        <taxon>Paxillaceae</taxon>
        <taxon>Paxillus</taxon>
    </lineage>
</organism>
<dbReference type="AlphaFoldDB" id="A0A0D0CPP7"/>
<protein>
    <submittedName>
        <fullName evidence="1">Unplaced genomic scaffold scaffold_2238, whole genome shotgun sequence</fullName>
    </submittedName>
</protein>